<feature type="domain" description="RNA 2-O ribose methyltransferase substrate binding" evidence="4">
    <location>
        <begin position="2"/>
        <end position="67"/>
    </location>
</feature>
<dbReference type="InterPro" id="IPR051259">
    <property type="entry name" value="rRNA_Methyltransferase"/>
</dbReference>
<dbReference type="SUPFAM" id="SSF75217">
    <property type="entry name" value="alpha/beta knot"/>
    <property type="match status" value="1"/>
</dbReference>
<dbReference type="GO" id="GO:0003723">
    <property type="term" value="F:RNA binding"/>
    <property type="evidence" value="ECO:0007669"/>
    <property type="project" value="InterPro"/>
</dbReference>
<dbReference type="GO" id="GO:0005737">
    <property type="term" value="C:cytoplasm"/>
    <property type="evidence" value="ECO:0007669"/>
    <property type="project" value="UniProtKB-ARBA"/>
</dbReference>
<evidence type="ECO:0000256" key="1">
    <source>
        <dbReference type="ARBA" id="ARBA00007228"/>
    </source>
</evidence>
<dbReference type="Pfam" id="PF00588">
    <property type="entry name" value="SpoU_methylase"/>
    <property type="match status" value="1"/>
</dbReference>
<dbReference type="SMART" id="SM00967">
    <property type="entry name" value="SpoU_sub_bind"/>
    <property type="match status" value="1"/>
</dbReference>
<organism evidence="5 6">
    <name type="scientific">Microlunatus flavus</name>
    <dbReference type="NCBI Taxonomy" id="1036181"/>
    <lineage>
        <taxon>Bacteria</taxon>
        <taxon>Bacillati</taxon>
        <taxon>Actinomycetota</taxon>
        <taxon>Actinomycetes</taxon>
        <taxon>Propionibacteriales</taxon>
        <taxon>Propionibacteriaceae</taxon>
        <taxon>Microlunatus</taxon>
    </lineage>
</organism>
<dbReference type="GO" id="GO:0006396">
    <property type="term" value="P:RNA processing"/>
    <property type="evidence" value="ECO:0007669"/>
    <property type="project" value="InterPro"/>
</dbReference>
<sequence length="236" mass="24019">MREALRAGVVTDLYVDPAARDRLGELEALAAEAGLRTQPLTGRDLAALTDTVTPQGVVAVCRRVDVPLDQAVRPGSGLVVCCAQVRDPGNAGTVVRCADAFGADGVVLSTGSVELTNPKTVRASVGSLFHLPVSVGAELSAVVAAAHEAGLQVLAADGSGDADLAELSAGGELERPTLWVFGNEAWGMPAADRALADRVVRVPLYGAAESLNLATAAAVCLWTSATAQRRAGTSPG</sequence>
<dbReference type="InterPro" id="IPR029028">
    <property type="entry name" value="Alpha/beta_knot_MTases"/>
</dbReference>
<evidence type="ECO:0000256" key="2">
    <source>
        <dbReference type="ARBA" id="ARBA00022603"/>
    </source>
</evidence>
<dbReference type="EMBL" id="FOFA01000002">
    <property type="protein sequence ID" value="SEQ17660.1"/>
    <property type="molecule type" value="Genomic_DNA"/>
</dbReference>
<name>A0A1H9DVY0_9ACTN</name>
<keyword evidence="6" id="KW-1185">Reference proteome</keyword>
<keyword evidence="3 5" id="KW-0808">Transferase</keyword>
<reference evidence="6" key="1">
    <citation type="submission" date="2016-10" db="EMBL/GenBank/DDBJ databases">
        <authorList>
            <person name="Varghese N."/>
            <person name="Submissions S."/>
        </authorList>
    </citation>
    <scope>NUCLEOTIDE SEQUENCE [LARGE SCALE GENOMIC DNA]</scope>
    <source>
        <strain evidence="6">CGMCC 4.6856</strain>
    </source>
</reference>
<dbReference type="AlphaFoldDB" id="A0A1H9DVY0"/>
<evidence type="ECO:0000259" key="4">
    <source>
        <dbReference type="SMART" id="SM00967"/>
    </source>
</evidence>
<dbReference type="InterPro" id="IPR029026">
    <property type="entry name" value="tRNA_m1G_MTases_N"/>
</dbReference>
<evidence type="ECO:0000256" key="3">
    <source>
        <dbReference type="ARBA" id="ARBA00022679"/>
    </source>
</evidence>
<keyword evidence="2 5" id="KW-0489">Methyltransferase</keyword>
<comment type="similarity">
    <text evidence="1">Belongs to the class IV-like SAM-binding methyltransferase superfamily. RNA methyltransferase TrmH family.</text>
</comment>
<evidence type="ECO:0000313" key="5">
    <source>
        <dbReference type="EMBL" id="SEQ17660.1"/>
    </source>
</evidence>
<dbReference type="InterPro" id="IPR029064">
    <property type="entry name" value="Ribosomal_eL30-like_sf"/>
</dbReference>
<dbReference type="Gene3D" id="3.40.1280.10">
    <property type="match status" value="1"/>
</dbReference>
<protein>
    <submittedName>
        <fullName evidence="5">RNA methyltransferase, TrmH family</fullName>
    </submittedName>
</protein>
<dbReference type="CDD" id="cd18095">
    <property type="entry name" value="SpoU-like_rRNA-MTase"/>
    <property type="match status" value="1"/>
</dbReference>
<dbReference type="InterPro" id="IPR013123">
    <property type="entry name" value="SpoU_subst-bd"/>
</dbReference>
<accession>A0A1H9DVY0</accession>
<proteinExistence type="inferred from homology"/>
<dbReference type="Pfam" id="PF08032">
    <property type="entry name" value="SpoU_sub_bind"/>
    <property type="match status" value="1"/>
</dbReference>
<dbReference type="GO" id="GO:0032259">
    <property type="term" value="P:methylation"/>
    <property type="evidence" value="ECO:0007669"/>
    <property type="project" value="UniProtKB-KW"/>
</dbReference>
<dbReference type="STRING" id="1036181.SAMN05421756_102670"/>
<evidence type="ECO:0000313" key="6">
    <source>
        <dbReference type="Proteomes" id="UP000198504"/>
    </source>
</evidence>
<dbReference type="PANTHER" id="PTHR43191:SF2">
    <property type="entry name" value="RRNA METHYLTRANSFERASE 3, MITOCHONDRIAL"/>
    <property type="match status" value="1"/>
</dbReference>
<dbReference type="GO" id="GO:0008173">
    <property type="term" value="F:RNA methyltransferase activity"/>
    <property type="evidence" value="ECO:0007669"/>
    <property type="project" value="InterPro"/>
</dbReference>
<dbReference type="PANTHER" id="PTHR43191">
    <property type="entry name" value="RRNA METHYLTRANSFERASE 3"/>
    <property type="match status" value="1"/>
</dbReference>
<dbReference type="InterPro" id="IPR001537">
    <property type="entry name" value="SpoU_MeTrfase"/>
</dbReference>
<dbReference type="Gene3D" id="3.30.1330.30">
    <property type="match status" value="1"/>
</dbReference>
<dbReference type="Proteomes" id="UP000198504">
    <property type="component" value="Unassembled WGS sequence"/>
</dbReference>
<gene>
    <name evidence="5" type="ORF">SAMN05421756_102670</name>
</gene>
<dbReference type="SUPFAM" id="SSF55315">
    <property type="entry name" value="L30e-like"/>
    <property type="match status" value="1"/>
</dbReference>